<sequence length="475" mass="51924">MDFANRPSEALPRRPTRGPLDASDPTSNPLTSPTTLAQQSSSRLSPTPSRYHTPRLPSPGPGSNLSAISTQPSFKTAQSSIPATQKDFSYLLRPEIYHPLTLIDVPPPFRNAASQPDHSTPLEALLASGHFRSAAIKAAQKLTSQTISPVAHEEIFSLLYTRLSCLTLCNQTPLAAQEVKVLEDLNSSYYRDDLTGTHLVPWHLRVLAVRLQGMGYADARRGVMGYYDLAREARITLGTLKKNLNTLTSDDEVEKRELTAEITIWEERLDNLGVRVASALIEMEDLEGAARHLKTLEPNPGADGSLRLEAQKALLYLCLGDVDAARACISSASETTPLANETKVIQALAEIADAEYGASAVIWECLIAGDEDGQSAVDEGETAMYRQNLAVCYLYLGRMDDARFQLEYLLSPTEPSHSPATFHALTFNLSTIYELCTERSRVLKIGLAEKVAEILAQERERGGGGGEKVNGDFKL</sequence>
<dbReference type="STRING" id="1116229.S3CMB6"/>
<evidence type="ECO:0008006" key="4">
    <source>
        <dbReference type="Google" id="ProtNLM"/>
    </source>
</evidence>
<dbReference type="RefSeq" id="XP_008086030.1">
    <property type="nucleotide sequence ID" value="XM_008087839.1"/>
</dbReference>
<dbReference type="Proteomes" id="UP000016922">
    <property type="component" value="Unassembled WGS sequence"/>
</dbReference>
<dbReference type="InterPro" id="IPR011990">
    <property type="entry name" value="TPR-like_helical_dom_sf"/>
</dbReference>
<evidence type="ECO:0000313" key="2">
    <source>
        <dbReference type="EMBL" id="EPE26840.1"/>
    </source>
</evidence>
<proteinExistence type="predicted"/>
<dbReference type="GO" id="GO:0030008">
    <property type="term" value="C:TRAPP complex"/>
    <property type="evidence" value="ECO:0007669"/>
    <property type="project" value="TreeGrafter"/>
</dbReference>
<dbReference type="KEGG" id="glz:GLAREA_02754"/>
<dbReference type="GO" id="GO:0005794">
    <property type="term" value="C:Golgi apparatus"/>
    <property type="evidence" value="ECO:0007669"/>
    <property type="project" value="TreeGrafter"/>
</dbReference>
<keyword evidence="3" id="KW-1185">Reference proteome</keyword>
<name>S3CMB6_GLAL2</name>
<reference evidence="2 3" key="1">
    <citation type="journal article" date="2013" name="BMC Genomics">
        <title>Genomics-driven discovery of the pneumocandin biosynthetic gene cluster in the fungus Glarea lozoyensis.</title>
        <authorList>
            <person name="Chen L."/>
            <person name="Yue Q."/>
            <person name="Zhang X."/>
            <person name="Xiang M."/>
            <person name="Wang C."/>
            <person name="Li S."/>
            <person name="Che Y."/>
            <person name="Ortiz-Lopez F.J."/>
            <person name="Bills G.F."/>
            <person name="Liu X."/>
            <person name="An Z."/>
        </authorList>
    </citation>
    <scope>NUCLEOTIDE SEQUENCE [LARGE SCALE GENOMIC DNA]</scope>
    <source>
        <strain evidence="3">ATCC 20868 / MF5171</strain>
    </source>
</reference>
<dbReference type="PANTHER" id="PTHR21581:SF6">
    <property type="entry name" value="TRAFFICKING PROTEIN PARTICLE COMPLEX SUBUNIT 12"/>
    <property type="match status" value="1"/>
</dbReference>
<evidence type="ECO:0000313" key="3">
    <source>
        <dbReference type="Proteomes" id="UP000016922"/>
    </source>
</evidence>
<dbReference type="eggNOG" id="KOG2796">
    <property type="taxonomic scope" value="Eukaryota"/>
</dbReference>
<feature type="compositionally biased region" description="Polar residues" evidence="1">
    <location>
        <begin position="61"/>
        <end position="80"/>
    </location>
</feature>
<dbReference type="GeneID" id="19461810"/>
<dbReference type="PANTHER" id="PTHR21581">
    <property type="entry name" value="D-ALANYL-D-ALANINE CARBOXYPEPTIDASE"/>
    <property type="match status" value="1"/>
</dbReference>
<accession>S3CMB6</accession>
<gene>
    <name evidence="2" type="ORF">GLAREA_02754</name>
</gene>
<feature type="compositionally biased region" description="Low complexity" evidence="1">
    <location>
        <begin position="25"/>
        <end position="36"/>
    </location>
</feature>
<dbReference type="Gene3D" id="1.25.40.10">
    <property type="entry name" value="Tetratricopeptide repeat domain"/>
    <property type="match status" value="1"/>
</dbReference>
<protein>
    <recommendedName>
        <fullName evidence="4">TPR-like protein</fullName>
    </recommendedName>
</protein>
<dbReference type="OMA" id="KMQMARA"/>
<dbReference type="EMBL" id="KE145370">
    <property type="protein sequence ID" value="EPE26840.1"/>
    <property type="molecule type" value="Genomic_DNA"/>
</dbReference>
<organism evidence="2 3">
    <name type="scientific">Glarea lozoyensis (strain ATCC 20868 / MF5171)</name>
    <dbReference type="NCBI Taxonomy" id="1116229"/>
    <lineage>
        <taxon>Eukaryota</taxon>
        <taxon>Fungi</taxon>
        <taxon>Dikarya</taxon>
        <taxon>Ascomycota</taxon>
        <taxon>Pezizomycotina</taxon>
        <taxon>Leotiomycetes</taxon>
        <taxon>Helotiales</taxon>
        <taxon>Helotiaceae</taxon>
        <taxon>Glarea</taxon>
    </lineage>
</organism>
<dbReference type="SUPFAM" id="SSF48452">
    <property type="entry name" value="TPR-like"/>
    <property type="match status" value="1"/>
</dbReference>
<dbReference type="OrthoDB" id="428342at2759"/>
<dbReference type="AlphaFoldDB" id="S3CMB6"/>
<evidence type="ECO:0000256" key="1">
    <source>
        <dbReference type="SAM" id="MobiDB-lite"/>
    </source>
</evidence>
<feature type="compositionally biased region" description="Polar residues" evidence="1">
    <location>
        <begin position="37"/>
        <end position="50"/>
    </location>
</feature>
<dbReference type="HOGENOM" id="CLU_022275_0_0_1"/>
<feature type="region of interest" description="Disordered" evidence="1">
    <location>
        <begin position="1"/>
        <end position="80"/>
    </location>
</feature>